<comment type="caution">
    <text evidence="1">The sequence shown here is derived from an EMBL/GenBank/DDBJ whole genome shotgun (WGS) entry which is preliminary data.</text>
</comment>
<dbReference type="EMBL" id="JACJTC010000021">
    <property type="protein sequence ID" value="MBD2614797.1"/>
    <property type="molecule type" value="Genomic_DNA"/>
</dbReference>
<evidence type="ECO:0000313" key="1">
    <source>
        <dbReference type="EMBL" id="MBD2614797.1"/>
    </source>
</evidence>
<organism evidence="1 2">
    <name type="scientific">Nostoc punctiforme FACHB-252</name>
    <dbReference type="NCBI Taxonomy" id="1357509"/>
    <lineage>
        <taxon>Bacteria</taxon>
        <taxon>Bacillati</taxon>
        <taxon>Cyanobacteriota</taxon>
        <taxon>Cyanophyceae</taxon>
        <taxon>Nostocales</taxon>
        <taxon>Nostocaceae</taxon>
        <taxon>Nostoc</taxon>
    </lineage>
</organism>
<dbReference type="InterPro" id="IPR025132">
    <property type="entry name" value="DUF4058"/>
</dbReference>
<protein>
    <submittedName>
        <fullName evidence="1">DUF4058 family protein</fullName>
    </submittedName>
</protein>
<reference evidence="1 2" key="1">
    <citation type="journal article" date="2020" name="ISME J.">
        <title>Comparative genomics reveals insights into cyanobacterial evolution and habitat adaptation.</title>
        <authorList>
            <person name="Chen M.Y."/>
            <person name="Teng W.K."/>
            <person name="Zhao L."/>
            <person name="Hu C.X."/>
            <person name="Zhou Y.K."/>
            <person name="Han B.P."/>
            <person name="Song L.R."/>
            <person name="Shu W.S."/>
        </authorList>
    </citation>
    <scope>NUCLEOTIDE SEQUENCE [LARGE SCALE GENOMIC DNA]</scope>
    <source>
        <strain evidence="1 2">FACHB-252</strain>
    </source>
</reference>
<gene>
    <name evidence="1" type="ORF">H6G94_26560</name>
</gene>
<sequence length="39" mass="4567">MPSPFPGMNPYLEHPSLWTGINHTTTQENTDYELRITNY</sequence>
<dbReference type="Pfam" id="PF13267">
    <property type="entry name" value="DUF4058"/>
    <property type="match status" value="1"/>
</dbReference>
<accession>A0ABR8HHF5</accession>
<dbReference type="Proteomes" id="UP000606396">
    <property type="component" value="Unassembled WGS sequence"/>
</dbReference>
<name>A0ABR8HHF5_NOSPU</name>
<proteinExistence type="predicted"/>
<dbReference type="RefSeq" id="WP_190951678.1">
    <property type="nucleotide sequence ID" value="NZ_JACJTC010000021.1"/>
</dbReference>
<evidence type="ECO:0000313" key="2">
    <source>
        <dbReference type="Proteomes" id="UP000606396"/>
    </source>
</evidence>
<keyword evidence="2" id="KW-1185">Reference proteome</keyword>